<dbReference type="Pfam" id="PF05553">
    <property type="entry name" value="DUF761"/>
    <property type="match status" value="1"/>
</dbReference>
<dbReference type="FunCoup" id="A0A2P5ESV4">
    <property type="interactions" value="534"/>
</dbReference>
<dbReference type="OrthoDB" id="696337at2759"/>
<organism evidence="1 2">
    <name type="scientific">Trema orientale</name>
    <name type="common">Charcoal tree</name>
    <name type="synonym">Celtis orientalis</name>
    <dbReference type="NCBI Taxonomy" id="63057"/>
    <lineage>
        <taxon>Eukaryota</taxon>
        <taxon>Viridiplantae</taxon>
        <taxon>Streptophyta</taxon>
        <taxon>Embryophyta</taxon>
        <taxon>Tracheophyta</taxon>
        <taxon>Spermatophyta</taxon>
        <taxon>Magnoliopsida</taxon>
        <taxon>eudicotyledons</taxon>
        <taxon>Gunneridae</taxon>
        <taxon>Pentapetalae</taxon>
        <taxon>rosids</taxon>
        <taxon>fabids</taxon>
        <taxon>Rosales</taxon>
        <taxon>Cannabaceae</taxon>
        <taxon>Trema</taxon>
    </lineage>
</organism>
<dbReference type="AlphaFoldDB" id="A0A2P5ESV4"/>
<dbReference type="InterPro" id="IPR008480">
    <property type="entry name" value="DUF761_pln"/>
</dbReference>
<name>A0A2P5ESV4_TREOI</name>
<protein>
    <submittedName>
        <fullName evidence="1">Avr9/Cf-9 rapidly elicited protein</fullName>
    </submittedName>
</protein>
<evidence type="ECO:0000313" key="1">
    <source>
        <dbReference type="EMBL" id="PON88565.1"/>
    </source>
</evidence>
<dbReference type="PANTHER" id="PTHR33265">
    <property type="entry name" value="AVR9/CF-9 RAPIDLY ELICITED PROTEIN-RELATED"/>
    <property type="match status" value="1"/>
</dbReference>
<keyword evidence="2" id="KW-1185">Reference proteome</keyword>
<accession>A0A2P5ESV4</accession>
<sequence length="216" mass="24011">MEQNVPVVAKRIWGIVRVVFFMLRKGISKRKLLLDLNMMMKRGKIASKAALSNLMTFHTTGSTSFRRSSAAAADSRLSSSSSYSAPGDYEFSCSNTPNYGLFHLGKARRHGHHAHNFFTCAHAPPTLDDDEVTANALKAVLEILNNDQAVTAAAAVEASPALPGFGRSPMVRQLRITDSPFPLREADEDSRHVDEAAEEFIKRFYKDLRLQKRMAE</sequence>
<dbReference type="Proteomes" id="UP000237000">
    <property type="component" value="Unassembled WGS sequence"/>
</dbReference>
<reference evidence="2" key="1">
    <citation type="submission" date="2016-06" db="EMBL/GenBank/DDBJ databases">
        <title>Parallel loss of symbiosis genes in relatives of nitrogen-fixing non-legume Parasponia.</title>
        <authorList>
            <person name="Van Velzen R."/>
            <person name="Holmer R."/>
            <person name="Bu F."/>
            <person name="Rutten L."/>
            <person name="Van Zeijl A."/>
            <person name="Liu W."/>
            <person name="Santuari L."/>
            <person name="Cao Q."/>
            <person name="Sharma T."/>
            <person name="Shen D."/>
            <person name="Roswanjaya Y."/>
            <person name="Wardhani T."/>
            <person name="Kalhor M.S."/>
            <person name="Jansen J."/>
            <person name="Van den Hoogen J."/>
            <person name="Gungor B."/>
            <person name="Hartog M."/>
            <person name="Hontelez J."/>
            <person name="Verver J."/>
            <person name="Yang W.-C."/>
            <person name="Schijlen E."/>
            <person name="Repin R."/>
            <person name="Schilthuizen M."/>
            <person name="Schranz E."/>
            <person name="Heidstra R."/>
            <person name="Miyata K."/>
            <person name="Fedorova E."/>
            <person name="Kohlen W."/>
            <person name="Bisseling T."/>
            <person name="Smit S."/>
            <person name="Geurts R."/>
        </authorList>
    </citation>
    <scope>NUCLEOTIDE SEQUENCE [LARGE SCALE GENOMIC DNA]</scope>
    <source>
        <strain evidence="2">cv. RG33-2</strain>
    </source>
</reference>
<dbReference type="InParanoid" id="A0A2P5ESV4"/>
<dbReference type="PANTHER" id="PTHR33265:SF8">
    <property type="entry name" value="AVR9_CF-9 RAPIDLY ELICITED PROTEIN 146"/>
    <property type="match status" value="1"/>
</dbReference>
<evidence type="ECO:0000313" key="2">
    <source>
        <dbReference type="Proteomes" id="UP000237000"/>
    </source>
</evidence>
<dbReference type="STRING" id="63057.A0A2P5ESV4"/>
<gene>
    <name evidence="1" type="ORF">TorRG33x02_156300</name>
</gene>
<proteinExistence type="predicted"/>
<comment type="caution">
    <text evidence="1">The sequence shown here is derived from an EMBL/GenBank/DDBJ whole genome shotgun (WGS) entry which is preliminary data.</text>
</comment>
<dbReference type="EMBL" id="JXTC01000104">
    <property type="protein sequence ID" value="PON88565.1"/>
    <property type="molecule type" value="Genomic_DNA"/>
</dbReference>